<protein>
    <submittedName>
        <fullName evidence="3">Putative tight adherance operon protein</fullName>
    </submittedName>
</protein>
<dbReference type="EMBL" id="CWJI01000025">
    <property type="protein sequence ID" value="CRY57194.1"/>
    <property type="molecule type" value="Genomic_DNA"/>
</dbReference>
<name>A0A0H5M167_YERIN</name>
<gene>
    <name evidence="3" type="primary">tadE_2</name>
    <name evidence="3" type="ORF">ERS008476_04247</name>
</gene>
<sequence>MRKKRWLFFCSNIGSVTIEFTIVLTLFILTLLFSAEISRLLYISASLDLAVSEAAKSAKNKEINSESYQSIFNSKIIEQQGMFGKFISPDNTVATVEFANSIADITSNKMTTHHPNQKLARYSVRYKYKPTLFPIPSIWANSLLSREVIFVQENE</sequence>
<dbReference type="AlphaFoldDB" id="A0A0H5M167"/>
<dbReference type="Proteomes" id="UP000043316">
    <property type="component" value="Unassembled WGS sequence"/>
</dbReference>
<dbReference type="InterPro" id="IPR012495">
    <property type="entry name" value="TadE-like_dom"/>
</dbReference>
<feature type="domain" description="TadE-like" evidence="2">
    <location>
        <begin position="14"/>
        <end position="55"/>
    </location>
</feature>
<evidence type="ECO:0000256" key="1">
    <source>
        <dbReference type="SAM" id="Phobius"/>
    </source>
</evidence>
<evidence type="ECO:0000313" key="3">
    <source>
        <dbReference type="EMBL" id="CRY57194.1"/>
    </source>
</evidence>
<evidence type="ECO:0000259" key="2">
    <source>
        <dbReference type="Pfam" id="PF07811"/>
    </source>
</evidence>
<reference evidence="4" key="1">
    <citation type="submission" date="2015-03" db="EMBL/GenBank/DDBJ databases">
        <authorList>
            <consortium name="Pathogen Informatics"/>
        </authorList>
    </citation>
    <scope>NUCLEOTIDE SEQUENCE [LARGE SCALE GENOMIC DNA]</scope>
    <source>
        <strain evidence="4">R148</strain>
    </source>
</reference>
<dbReference type="Pfam" id="PF07811">
    <property type="entry name" value="TadE"/>
    <property type="match status" value="1"/>
</dbReference>
<keyword evidence="1" id="KW-0472">Membrane</keyword>
<evidence type="ECO:0000313" key="4">
    <source>
        <dbReference type="Proteomes" id="UP000043316"/>
    </source>
</evidence>
<feature type="transmembrane region" description="Helical" evidence="1">
    <location>
        <begin position="6"/>
        <end position="33"/>
    </location>
</feature>
<accession>A0A0H5M167</accession>
<keyword evidence="1" id="KW-1133">Transmembrane helix</keyword>
<proteinExistence type="predicted"/>
<keyword evidence="1" id="KW-0812">Transmembrane</keyword>
<organism evidence="3 4">
    <name type="scientific">Yersinia intermedia</name>
    <dbReference type="NCBI Taxonomy" id="631"/>
    <lineage>
        <taxon>Bacteria</taxon>
        <taxon>Pseudomonadati</taxon>
        <taxon>Pseudomonadota</taxon>
        <taxon>Gammaproteobacteria</taxon>
        <taxon>Enterobacterales</taxon>
        <taxon>Yersiniaceae</taxon>
        <taxon>Yersinia</taxon>
    </lineage>
</organism>